<proteinExistence type="predicted"/>
<keyword evidence="2" id="KW-1185">Reference proteome</keyword>
<dbReference type="Proteomes" id="UP000651085">
    <property type="component" value="Unassembled WGS sequence"/>
</dbReference>
<gene>
    <name evidence="1" type="ORF">H8744_02275</name>
</gene>
<organism evidence="1 2">
    <name type="scientific">Jilunia laotingensis</name>
    <dbReference type="NCBI Taxonomy" id="2763675"/>
    <lineage>
        <taxon>Bacteria</taxon>
        <taxon>Pseudomonadati</taxon>
        <taxon>Bacteroidota</taxon>
        <taxon>Bacteroidia</taxon>
        <taxon>Bacteroidales</taxon>
        <taxon>Bacteroidaceae</taxon>
        <taxon>Jilunia</taxon>
    </lineage>
</organism>
<protein>
    <submittedName>
        <fullName evidence="1">Uncharacterized protein</fullName>
    </submittedName>
</protein>
<comment type="caution">
    <text evidence="1">The sequence shown here is derived from an EMBL/GenBank/DDBJ whole genome shotgun (WGS) entry which is preliminary data.</text>
</comment>
<dbReference type="AlphaFoldDB" id="A0A926F2B7"/>
<sequence length="101" mass="11588">MPEKNKDTYQLGMVMETDTRVYFSYNVDQETFGDITVRVMAKLMLLYYPLKTKLRTKAKTVISFLHGTLAPKQSRHTTKRSRAGYCSGSVEIICLIDMVNV</sequence>
<evidence type="ECO:0000313" key="1">
    <source>
        <dbReference type="EMBL" id="MBC8592086.1"/>
    </source>
</evidence>
<name>A0A926F2B7_9BACT</name>
<evidence type="ECO:0000313" key="2">
    <source>
        <dbReference type="Proteomes" id="UP000651085"/>
    </source>
</evidence>
<dbReference type="EMBL" id="JACRTF010000001">
    <property type="protein sequence ID" value="MBC8592086.1"/>
    <property type="molecule type" value="Genomic_DNA"/>
</dbReference>
<accession>A0A926F2B7</accession>
<reference evidence="1" key="1">
    <citation type="submission" date="2020-08" db="EMBL/GenBank/DDBJ databases">
        <title>Genome public.</title>
        <authorList>
            <person name="Liu C."/>
            <person name="Sun Q."/>
        </authorList>
    </citation>
    <scope>NUCLEOTIDE SEQUENCE</scope>
    <source>
        <strain evidence="1">N12</strain>
    </source>
</reference>
<dbReference type="RefSeq" id="WP_262433302.1">
    <property type="nucleotide sequence ID" value="NZ_JACRTF010000001.1"/>
</dbReference>